<reference evidence="1" key="1">
    <citation type="submission" date="2020-05" db="EMBL/GenBank/DDBJ databases">
        <authorList>
            <person name="Chiriac C."/>
            <person name="Salcher M."/>
            <person name="Ghai R."/>
            <person name="Kavagutti S V."/>
        </authorList>
    </citation>
    <scope>NUCLEOTIDE SEQUENCE</scope>
</reference>
<sequence length="153" mass="17576">MSTALKMCLELGHDESVNPRHRGLCSRCGRQIPRDDMIRDLAWEREQTRQCAQFAPYVAQDDPTADRLSDYAETRAGSAPWINCSKRDWALEGLEETADLRMYTLAALQELEAEGRDDEDVDRLVYFLRRSLAASVEAYDALSQYRFHRAADK</sequence>
<evidence type="ECO:0000313" key="1">
    <source>
        <dbReference type="EMBL" id="CAB4173063.1"/>
    </source>
</evidence>
<organism evidence="1">
    <name type="scientific">uncultured Caudovirales phage</name>
    <dbReference type="NCBI Taxonomy" id="2100421"/>
    <lineage>
        <taxon>Viruses</taxon>
        <taxon>Duplodnaviria</taxon>
        <taxon>Heunggongvirae</taxon>
        <taxon>Uroviricota</taxon>
        <taxon>Caudoviricetes</taxon>
        <taxon>Peduoviridae</taxon>
        <taxon>Maltschvirus</taxon>
        <taxon>Maltschvirus maltsch</taxon>
    </lineage>
</organism>
<evidence type="ECO:0000313" key="2">
    <source>
        <dbReference type="EMBL" id="CAB4204054.1"/>
    </source>
</evidence>
<dbReference type="EMBL" id="LR797334">
    <property type="protein sequence ID" value="CAB4204054.1"/>
    <property type="molecule type" value="Genomic_DNA"/>
</dbReference>
<protein>
    <submittedName>
        <fullName evidence="1">Uncharacterized protein</fullName>
    </submittedName>
</protein>
<dbReference type="EMBL" id="LR796889">
    <property type="protein sequence ID" value="CAB4173063.1"/>
    <property type="molecule type" value="Genomic_DNA"/>
</dbReference>
<accession>A0A6J5PN53</accession>
<evidence type="ECO:0000313" key="3">
    <source>
        <dbReference type="EMBL" id="CAB5229876.1"/>
    </source>
</evidence>
<name>A0A6J5PN53_9CAUD</name>
<gene>
    <name evidence="2" type="ORF">UFOVP1392_22</name>
    <name evidence="3" type="ORF">UFOVP1569_21</name>
    <name evidence="1" type="ORF">UFOVP952_32</name>
</gene>
<proteinExistence type="predicted"/>
<dbReference type="EMBL" id="LR798409">
    <property type="protein sequence ID" value="CAB5229876.1"/>
    <property type="molecule type" value="Genomic_DNA"/>
</dbReference>